<feature type="region of interest" description="Disordered" evidence="4">
    <location>
        <begin position="484"/>
        <end position="506"/>
    </location>
</feature>
<feature type="compositionally biased region" description="Polar residues" evidence="4">
    <location>
        <begin position="402"/>
        <end position="418"/>
    </location>
</feature>
<feature type="region of interest" description="Disordered" evidence="4">
    <location>
        <begin position="574"/>
        <end position="615"/>
    </location>
</feature>
<feature type="compositionally biased region" description="Basic and acidic residues" evidence="4">
    <location>
        <begin position="732"/>
        <end position="772"/>
    </location>
</feature>
<dbReference type="PANTHER" id="PTHR22902">
    <property type="entry name" value="SESQUIPEDALIAN"/>
    <property type="match status" value="1"/>
</dbReference>
<protein>
    <recommendedName>
        <fullName evidence="10">PH-domain-containing protein</fullName>
    </recommendedName>
</protein>
<dbReference type="PROSITE" id="PS50003">
    <property type="entry name" value="PH_DOMAIN"/>
    <property type="match status" value="1"/>
</dbReference>
<dbReference type="CDD" id="cd13316">
    <property type="entry name" value="PH_Boi"/>
    <property type="match status" value="1"/>
</dbReference>
<gene>
    <name evidence="8" type="ORF">LAESUDRAFT_736886</name>
</gene>
<dbReference type="InterPro" id="IPR011993">
    <property type="entry name" value="PH-like_dom_sf"/>
</dbReference>
<dbReference type="InterPro" id="IPR036028">
    <property type="entry name" value="SH3-like_dom_sf"/>
</dbReference>
<evidence type="ECO:0000259" key="7">
    <source>
        <dbReference type="PROSITE" id="PS50105"/>
    </source>
</evidence>
<dbReference type="Gene3D" id="1.10.150.50">
    <property type="entry name" value="Transcription Factor, Ets-1"/>
    <property type="match status" value="1"/>
</dbReference>
<dbReference type="GO" id="GO:0055037">
    <property type="term" value="C:recycling endosome"/>
    <property type="evidence" value="ECO:0007669"/>
    <property type="project" value="TreeGrafter"/>
</dbReference>
<feature type="compositionally biased region" description="Basic and acidic residues" evidence="4">
    <location>
        <begin position="202"/>
        <end position="215"/>
    </location>
</feature>
<evidence type="ECO:0000256" key="3">
    <source>
        <dbReference type="PROSITE-ProRule" id="PRU00192"/>
    </source>
</evidence>
<evidence type="ECO:0000259" key="6">
    <source>
        <dbReference type="PROSITE" id="PS50003"/>
    </source>
</evidence>
<dbReference type="CDD" id="cd09535">
    <property type="entry name" value="SAM_BOI-like_fungal"/>
    <property type="match status" value="1"/>
</dbReference>
<evidence type="ECO:0008006" key="10">
    <source>
        <dbReference type="Google" id="ProtNLM"/>
    </source>
</evidence>
<dbReference type="InterPro" id="IPR001452">
    <property type="entry name" value="SH3_domain"/>
</dbReference>
<proteinExistence type="predicted"/>
<feature type="region of interest" description="Disordered" evidence="4">
    <location>
        <begin position="79"/>
        <end position="126"/>
    </location>
</feature>
<dbReference type="GO" id="GO:0007032">
    <property type="term" value="P:endosome organization"/>
    <property type="evidence" value="ECO:0007669"/>
    <property type="project" value="TreeGrafter"/>
</dbReference>
<dbReference type="GO" id="GO:0005829">
    <property type="term" value="C:cytosol"/>
    <property type="evidence" value="ECO:0007669"/>
    <property type="project" value="GOC"/>
</dbReference>
<accession>A0A165E8M7</accession>
<feature type="compositionally biased region" description="Basic and acidic residues" evidence="4">
    <location>
        <begin position="897"/>
        <end position="955"/>
    </location>
</feature>
<dbReference type="GO" id="GO:0001881">
    <property type="term" value="P:receptor recycling"/>
    <property type="evidence" value="ECO:0007669"/>
    <property type="project" value="TreeGrafter"/>
</dbReference>
<dbReference type="FunCoup" id="A0A165E8M7">
    <property type="interactions" value="57"/>
</dbReference>
<dbReference type="InterPro" id="IPR013761">
    <property type="entry name" value="SAM/pointed_sf"/>
</dbReference>
<feature type="region of interest" description="Disordered" evidence="4">
    <location>
        <begin position="146"/>
        <end position="341"/>
    </location>
</feature>
<dbReference type="CDD" id="cd00174">
    <property type="entry name" value="SH3"/>
    <property type="match status" value="1"/>
</dbReference>
<evidence type="ECO:0000256" key="1">
    <source>
        <dbReference type="ARBA" id="ARBA00022443"/>
    </source>
</evidence>
<dbReference type="GO" id="GO:0005769">
    <property type="term" value="C:early endosome"/>
    <property type="evidence" value="ECO:0007669"/>
    <property type="project" value="TreeGrafter"/>
</dbReference>
<dbReference type="GO" id="GO:0005802">
    <property type="term" value="C:trans-Golgi network"/>
    <property type="evidence" value="ECO:0007669"/>
    <property type="project" value="TreeGrafter"/>
</dbReference>
<keyword evidence="2" id="KW-0597">Phosphoprotein</keyword>
<dbReference type="Pfam" id="PF00169">
    <property type="entry name" value="PH"/>
    <property type="match status" value="1"/>
</dbReference>
<dbReference type="InterPro" id="IPR045188">
    <property type="entry name" value="Boi1/Boi2-like"/>
</dbReference>
<dbReference type="Pfam" id="PF14604">
    <property type="entry name" value="SH3_9"/>
    <property type="match status" value="1"/>
</dbReference>
<feature type="domain" description="SAM" evidence="7">
    <location>
        <begin position="508"/>
        <end position="573"/>
    </location>
</feature>
<dbReference type="Gene3D" id="2.30.30.40">
    <property type="entry name" value="SH3 Domains"/>
    <property type="match status" value="1"/>
</dbReference>
<dbReference type="InterPro" id="IPR001849">
    <property type="entry name" value="PH_domain"/>
</dbReference>
<dbReference type="Proteomes" id="UP000076871">
    <property type="component" value="Unassembled WGS sequence"/>
</dbReference>
<dbReference type="RefSeq" id="XP_040764214.1">
    <property type="nucleotide sequence ID" value="XM_040910731.1"/>
</dbReference>
<feature type="domain" description="SH3" evidence="5">
    <location>
        <begin position="1"/>
        <end position="63"/>
    </location>
</feature>
<feature type="domain" description="PH" evidence="6">
    <location>
        <begin position="996"/>
        <end position="1094"/>
    </location>
</feature>
<feature type="region of interest" description="Disordered" evidence="4">
    <location>
        <begin position="446"/>
        <end position="465"/>
    </location>
</feature>
<feature type="compositionally biased region" description="Polar residues" evidence="4">
    <location>
        <begin position="299"/>
        <end position="311"/>
    </location>
</feature>
<sequence length="1335" mass="145094">MPEYVYVIHEFIPENPDEIPMRTGERIEVIDKDDEYQDGWWQGRNTAGQVGLFPQSYTSYKPPAIPSILAAQESANVSSSSSTVEASGRRTSSGSQLARCAADPILSNSTEDMSPLPPRTDAEGEDDGEMMKATMTDVQKAIEQLGRSGDDGSHSFSFASSHSRSTDHSEIEDDTDGDDEADGYGWSKGTRTKLAMRAQQANEERASRERTEAVKLARLSSGPPTPMRSTAPPIDVEMSDESEDEEEELSQMRFNPRRTSSSPRIGGSPIYPNIPEEDEEEGMPTSIPPLSTPHRSLDFDSQSTPSITVTDHQPALHTDSTEIVPSEDFIVPSPAGDETELPTARAEKTIFTEEQLSSSPIPKPALLASHAAKVAPPSQAVADTIVGSAPLSVLAQADEISSPPQSDRMSSFSSPTITSGAASTVQTVTPSTSTIRLGEVSALPITTGSSSVQPSPTASSFAGSTSMSSAGVQQALTPATTMSINSVGGVEKPPGTEGKKPEGHPSEWTVEQVVEWLKWKGFDDGVCEKFIEQEITGDVLMELDANVLKSEIGIFTFGKRARIINAITELRRPPSIYESPSHTPARVMTPRSQTGQSLQYSHSHSASMQSSAPTHGSWGYSPLYAPSMHGNMNSPGMPPVPREESPPPTGDSDIRHGWPMPEPEPATAPAETEKPKDEPLVGLGLGLNAPPAVNGKETKSRPPNLVLSPSPSDGALQASKGRRMFWRSESGSIKEKTSINDVSSRHSKDASSQRLRDTGSRQSKDAGSRNSKDIASPQTPSTTLTTSTTEIPPVPPSPSVAKPEPIEEVAATRRVPRKRETSEGRKASDRLSLFGGTFSGTLGKGNKNRKPPPSISTSGGEEEKHHGTFSRIREKRSSRRPSTSDGTSTKKPHHVPSIREVKESAGRALESVEKKMDHRECKEESKEGLKSPKAKLNEVKEKAPRPKDNGKDPSTLRKRTVSSAGVPAVNITPPDSQGNGKPRFEQGKSILRQLGEADHKGWMRKRGERYNTWKMRYFVLTGPHLYWLRSDKDTETKIKGYINIAGCKVSPDENIDPGRYGIRIEHEHEKAHYFSSEEHAVIREWMKALMKATITRDYTDIVVSSCNIPTIPLTVAQAMNPSPRPPSPGSRAATQKAMRPQNPHQLSERDAQVLLMGVQAKDRNIPSSLRSRRQSLFANDTLSAKGIEPPSPKAATPAAPPRPSRELRRLNSTAEPQPAMDANLIEWANSHLPTSLQVSDPSGPPFGGLALLRLAEDIKGKSSSPRVPDSAFPSGSENDKLDGLFRLFDFLLDNDVKINSVSMNDIRQGKKEKIEQLLRAMKAWEDKRKAVVHSL</sequence>
<feature type="compositionally biased region" description="Acidic residues" evidence="4">
    <location>
        <begin position="237"/>
        <end position="249"/>
    </location>
</feature>
<name>A0A165E8M7_9APHY</name>
<reference evidence="8 9" key="1">
    <citation type="journal article" date="2016" name="Mol. Biol. Evol.">
        <title>Comparative Genomics of Early-Diverging Mushroom-Forming Fungi Provides Insights into the Origins of Lignocellulose Decay Capabilities.</title>
        <authorList>
            <person name="Nagy L.G."/>
            <person name="Riley R."/>
            <person name="Tritt A."/>
            <person name="Adam C."/>
            <person name="Daum C."/>
            <person name="Floudas D."/>
            <person name="Sun H."/>
            <person name="Yadav J.S."/>
            <person name="Pangilinan J."/>
            <person name="Larsson K.H."/>
            <person name="Matsuura K."/>
            <person name="Barry K."/>
            <person name="Labutti K."/>
            <person name="Kuo R."/>
            <person name="Ohm R.A."/>
            <person name="Bhattacharya S.S."/>
            <person name="Shirouzu T."/>
            <person name="Yoshinaga Y."/>
            <person name="Martin F.M."/>
            <person name="Grigoriev I.V."/>
            <person name="Hibbett D.S."/>
        </authorList>
    </citation>
    <scope>NUCLEOTIDE SEQUENCE [LARGE SCALE GENOMIC DNA]</scope>
    <source>
        <strain evidence="8 9">93-53</strain>
    </source>
</reference>
<dbReference type="InterPro" id="IPR001660">
    <property type="entry name" value="SAM"/>
</dbReference>
<evidence type="ECO:0000256" key="4">
    <source>
        <dbReference type="SAM" id="MobiDB-lite"/>
    </source>
</evidence>
<dbReference type="Gene3D" id="2.30.29.30">
    <property type="entry name" value="Pleckstrin-homology domain (PH domain)/Phosphotyrosine-binding domain (PTB)"/>
    <property type="match status" value="1"/>
</dbReference>
<feature type="region of interest" description="Disordered" evidence="4">
    <location>
        <begin position="629"/>
        <end position="982"/>
    </location>
</feature>
<dbReference type="SUPFAM" id="SSF50044">
    <property type="entry name" value="SH3-domain"/>
    <property type="match status" value="1"/>
</dbReference>
<feature type="compositionally biased region" description="Polar residues" evidence="4">
    <location>
        <begin position="880"/>
        <end position="889"/>
    </location>
</feature>
<dbReference type="SUPFAM" id="SSF47769">
    <property type="entry name" value="SAM/Pointed domain"/>
    <property type="match status" value="1"/>
</dbReference>
<feature type="compositionally biased region" description="Low complexity" evidence="4">
    <location>
        <begin position="776"/>
        <end position="791"/>
    </location>
</feature>
<dbReference type="STRING" id="1314785.A0A165E8M7"/>
<dbReference type="InParanoid" id="A0A165E8M7"/>
<dbReference type="PROSITE" id="PS50002">
    <property type="entry name" value="SH3"/>
    <property type="match status" value="1"/>
</dbReference>
<organism evidence="8 9">
    <name type="scientific">Laetiporus sulphureus 93-53</name>
    <dbReference type="NCBI Taxonomy" id="1314785"/>
    <lineage>
        <taxon>Eukaryota</taxon>
        <taxon>Fungi</taxon>
        <taxon>Dikarya</taxon>
        <taxon>Basidiomycota</taxon>
        <taxon>Agaricomycotina</taxon>
        <taxon>Agaricomycetes</taxon>
        <taxon>Polyporales</taxon>
        <taxon>Laetiporus</taxon>
    </lineage>
</organism>
<dbReference type="OrthoDB" id="73680at2759"/>
<dbReference type="EMBL" id="KV427624">
    <property type="protein sequence ID" value="KZT06474.1"/>
    <property type="molecule type" value="Genomic_DNA"/>
</dbReference>
<feature type="compositionally biased region" description="Polar residues" evidence="4">
    <location>
        <begin position="590"/>
        <end position="600"/>
    </location>
</feature>
<dbReference type="GeneID" id="63827760"/>
<evidence type="ECO:0000313" key="8">
    <source>
        <dbReference type="EMBL" id="KZT06474.1"/>
    </source>
</evidence>
<keyword evidence="1 3" id="KW-0728">SH3 domain</keyword>
<dbReference type="GO" id="GO:0042147">
    <property type="term" value="P:retrograde transport, endosome to Golgi"/>
    <property type="evidence" value="ECO:0007669"/>
    <property type="project" value="TreeGrafter"/>
</dbReference>
<evidence type="ECO:0000256" key="2">
    <source>
        <dbReference type="ARBA" id="ARBA00022553"/>
    </source>
</evidence>
<evidence type="ECO:0000259" key="5">
    <source>
        <dbReference type="PROSITE" id="PS50002"/>
    </source>
</evidence>
<dbReference type="SMART" id="SM00326">
    <property type="entry name" value="SH3"/>
    <property type="match status" value="1"/>
</dbReference>
<feature type="compositionally biased region" description="Basic and acidic residues" evidence="4">
    <location>
        <begin position="818"/>
        <end position="829"/>
    </location>
</feature>
<dbReference type="SMART" id="SM00454">
    <property type="entry name" value="SAM"/>
    <property type="match status" value="1"/>
</dbReference>
<feature type="compositionally biased region" description="Low complexity" evidence="4">
    <location>
        <begin position="449"/>
        <end position="465"/>
    </location>
</feature>
<feature type="region of interest" description="Disordered" evidence="4">
    <location>
        <begin position="1182"/>
        <end position="1206"/>
    </location>
</feature>
<keyword evidence="9" id="KW-1185">Reference proteome</keyword>
<feature type="region of interest" description="Disordered" evidence="4">
    <location>
        <begin position="397"/>
        <end position="418"/>
    </location>
</feature>
<dbReference type="SUPFAM" id="SSF50729">
    <property type="entry name" value="PH domain-like"/>
    <property type="match status" value="1"/>
</dbReference>
<feature type="region of interest" description="Disordered" evidence="4">
    <location>
        <begin position="1116"/>
        <end position="1145"/>
    </location>
</feature>
<dbReference type="Pfam" id="PF07647">
    <property type="entry name" value="SAM_2"/>
    <property type="match status" value="1"/>
</dbReference>
<feature type="compositionally biased region" description="Low complexity" evidence="4">
    <location>
        <begin position="154"/>
        <end position="163"/>
    </location>
</feature>
<dbReference type="SMART" id="SM00233">
    <property type="entry name" value="PH"/>
    <property type="match status" value="1"/>
</dbReference>
<dbReference type="PROSITE" id="PS50105">
    <property type="entry name" value="SAM_DOMAIN"/>
    <property type="match status" value="1"/>
</dbReference>
<feature type="compositionally biased region" description="Acidic residues" evidence="4">
    <location>
        <begin position="170"/>
        <end position="182"/>
    </location>
</feature>
<dbReference type="PANTHER" id="PTHR22902:SF27">
    <property type="entry name" value="PLECKSTRIN HOMOLOGY DOMAIN-CONTAINING FAMILY A MEMBER 3"/>
    <property type="match status" value="1"/>
</dbReference>
<evidence type="ECO:0000313" key="9">
    <source>
        <dbReference type="Proteomes" id="UP000076871"/>
    </source>
</evidence>
<feature type="compositionally biased region" description="Low complexity" evidence="4">
    <location>
        <begin position="601"/>
        <end position="612"/>
    </location>
</feature>